<dbReference type="Gene3D" id="3.30.70.270">
    <property type="match status" value="1"/>
</dbReference>
<dbReference type="InterPro" id="IPR035965">
    <property type="entry name" value="PAS-like_dom_sf"/>
</dbReference>
<dbReference type="Pfam" id="PF00990">
    <property type="entry name" value="GGDEF"/>
    <property type="match status" value="1"/>
</dbReference>
<dbReference type="InterPro" id="IPR043128">
    <property type="entry name" value="Rev_trsase/Diguanyl_cyclase"/>
</dbReference>
<dbReference type="SUPFAM" id="SSF55073">
    <property type="entry name" value="Nucleotide cyclase"/>
    <property type="match status" value="1"/>
</dbReference>
<feature type="transmembrane region" description="Helical" evidence="1">
    <location>
        <begin position="234"/>
        <end position="255"/>
    </location>
</feature>
<dbReference type="SUPFAM" id="SSF55785">
    <property type="entry name" value="PYP-like sensor domain (PAS domain)"/>
    <property type="match status" value="2"/>
</dbReference>
<sequence>MALPAGLALAARWRGGLAAWGGSLIGLLMALPSLGQPPLLSLLCTAAVAAGTAAGWLVLRHLRFDIRLDRAHDVAALVSVVLSVVAPPVALVTAAWLGVLAGAGSSAGRTGTWLAQTGAGWLAISLGTVAAAAAALALDRSLLNTPQRVLPGWRTARGLLGLALAAALVFWAAETRSPALVALALVGAPVVLALLALREQFTWASCGVLLVGLLAAGGLGGGPPAGPGPAGWPAGIAHAVLAVWLGGTLGLVLLAHANTVQWRARSQRWEWALDGSRLGVADWHLDSGESFASAAWRTLSGHASPLWTPAAWRAHLHPEDQPLLDEAVRALSSGAAGRRELELRIPGSGGWRWAEATLMVIERDGAGQPLRLLATLADTHDKRQALERLRLSASLFQHLHEGLLITDPDLRALDVNPAYTQILGVQREELIGTVPSLLLPAPEDPLAREQRAAMWASLRDHGHWRGELLERRRDGTACMLHATISTVPPPAGSTDTRRYHVLVISDVTEQHSQRDQLERQAHFDALTRLPNRTRLSALMDQAMQSADRDGYLLVVCYLDLDRFKPVNDRHGHAAGDRLLAELADRLRSALRSREHWTDIAARLGGDEFVMLLRAGTLEEARLAVERVLRVVSQPYVVDPTQEPVFITASMGATVYPIDRSDADTLLRHADHAMYGAKQAGRNGYLFFDPEHRRRAEQRVMALGRIQEALDQQEFVLFYQPKVDMATGAVLGFEALLRWEHPQQGLVAPLQFLPLIETTGLSSSVGDWVLSRALEHLASWRRDGFDFSVSVNVSARHLQEPDFAQRLTELLARHAEPLAPHLELEMLETVAHADIEATSALVARCQAAGVKFALDDFGTGYSTLAYLKRLPVDVLKIDRSFVHHMLEDTQDRAIVEGVIGLARTFGCTVVAEGVEHEDQARTLLELGCRIGQGTGIAAPMPVEQVAAWVRGYKGILPMQAAKPEEPAHAHR</sequence>
<feature type="transmembrane region" description="Helical" evidence="1">
    <location>
        <begin position="204"/>
        <end position="222"/>
    </location>
</feature>
<feature type="domain" description="EAL" evidence="3">
    <location>
        <begin position="698"/>
        <end position="952"/>
    </location>
</feature>
<dbReference type="NCBIfam" id="TIGR00229">
    <property type="entry name" value="sensory_box"/>
    <property type="match status" value="1"/>
</dbReference>
<feature type="domain" description="GGDEF" evidence="4">
    <location>
        <begin position="551"/>
        <end position="689"/>
    </location>
</feature>
<dbReference type="CDD" id="cd01948">
    <property type="entry name" value="EAL"/>
    <property type="match status" value="1"/>
</dbReference>
<dbReference type="InterPro" id="IPR001633">
    <property type="entry name" value="EAL_dom"/>
</dbReference>
<feature type="transmembrane region" description="Helical" evidence="1">
    <location>
        <begin position="17"/>
        <end position="34"/>
    </location>
</feature>
<dbReference type="Pfam" id="PF00563">
    <property type="entry name" value="EAL"/>
    <property type="match status" value="1"/>
</dbReference>
<feature type="transmembrane region" description="Helical" evidence="1">
    <location>
        <begin position="74"/>
        <end position="99"/>
    </location>
</feature>
<dbReference type="PROSITE" id="PS50883">
    <property type="entry name" value="EAL"/>
    <property type="match status" value="1"/>
</dbReference>
<dbReference type="PROSITE" id="PS50112">
    <property type="entry name" value="PAS"/>
    <property type="match status" value="1"/>
</dbReference>
<dbReference type="CDD" id="cd01949">
    <property type="entry name" value="GGDEF"/>
    <property type="match status" value="1"/>
</dbReference>
<feature type="transmembrane region" description="Helical" evidence="1">
    <location>
        <begin position="179"/>
        <end position="197"/>
    </location>
</feature>
<dbReference type="InterPro" id="IPR035919">
    <property type="entry name" value="EAL_sf"/>
</dbReference>
<dbReference type="InterPro" id="IPR000160">
    <property type="entry name" value="GGDEF_dom"/>
</dbReference>
<evidence type="ECO:0000259" key="3">
    <source>
        <dbReference type="PROSITE" id="PS50883"/>
    </source>
</evidence>
<dbReference type="SMART" id="SM00052">
    <property type="entry name" value="EAL"/>
    <property type="match status" value="1"/>
</dbReference>
<evidence type="ECO:0000313" key="5">
    <source>
        <dbReference type="EMBL" id="RVU46629.1"/>
    </source>
</evidence>
<dbReference type="InterPro" id="IPR013655">
    <property type="entry name" value="PAS_fold_3"/>
</dbReference>
<comment type="caution">
    <text evidence="5">The sequence shown here is derived from an EMBL/GenBank/DDBJ whole genome shotgun (WGS) entry which is preliminary data.</text>
</comment>
<evidence type="ECO:0000313" key="6">
    <source>
        <dbReference type="Proteomes" id="UP000285575"/>
    </source>
</evidence>
<dbReference type="EMBL" id="SACR01000003">
    <property type="protein sequence ID" value="RVU46629.1"/>
    <property type="molecule type" value="Genomic_DNA"/>
</dbReference>
<dbReference type="SMART" id="SM00267">
    <property type="entry name" value="GGDEF"/>
    <property type="match status" value="1"/>
</dbReference>
<dbReference type="PANTHER" id="PTHR44757">
    <property type="entry name" value="DIGUANYLATE CYCLASE DGCP"/>
    <property type="match status" value="1"/>
</dbReference>
<dbReference type="Pfam" id="PF08447">
    <property type="entry name" value="PAS_3"/>
    <property type="match status" value="1"/>
</dbReference>
<dbReference type="NCBIfam" id="TIGR00254">
    <property type="entry name" value="GGDEF"/>
    <property type="match status" value="1"/>
</dbReference>
<name>A0A437RIS3_9BURK</name>
<feature type="transmembrane region" description="Helical" evidence="1">
    <location>
        <begin position="119"/>
        <end position="143"/>
    </location>
</feature>
<dbReference type="Proteomes" id="UP000285575">
    <property type="component" value="Unassembled WGS sequence"/>
</dbReference>
<feature type="domain" description="PAS" evidence="2">
    <location>
        <begin position="388"/>
        <end position="444"/>
    </location>
</feature>
<keyword evidence="1" id="KW-0812">Transmembrane</keyword>
<keyword evidence="1" id="KW-1133">Transmembrane helix</keyword>
<evidence type="ECO:0000259" key="2">
    <source>
        <dbReference type="PROSITE" id="PS50112"/>
    </source>
</evidence>
<dbReference type="InterPro" id="IPR000014">
    <property type="entry name" value="PAS"/>
</dbReference>
<dbReference type="PANTHER" id="PTHR44757:SF2">
    <property type="entry name" value="BIOFILM ARCHITECTURE MAINTENANCE PROTEIN MBAA"/>
    <property type="match status" value="1"/>
</dbReference>
<dbReference type="Pfam" id="PF13426">
    <property type="entry name" value="PAS_9"/>
    <property type="match status" value="1"/>
</dbReference>
<dbReference type="AlphaFoldDB" id="A0A437RIS3"/>
<feature type="transmembrane region" description="Helical" evidence="1">
    <location>
        <begin position="155"/>
        <end position="173"/>
    </location>
</feature>
<evidence type="ECO:0000259" key="4">
    <source>
        <dbReference type="PROSITE" id="PS50887"/>
    </source>
</evidence>
<dbReference type="Gene3D" id="3.20.20.450">
    <property type="entry name" value="EAL domain"/>
    <property type="match status" value="1"/>
</dbReference>
<dbReference type="InterPro" id="IPR029787">
    <property type="entry name" value="Nucleotide_cyclase"/>
</dbReference>
<keyword evidence="6" id="KW-1185">Reference proteome</keyword>
<feature type="transmembrane region" description="Helical" evidence="1">
    <location>
        <begin position="40"/>
        <end position="62"/>
    </location>
</feature>
<accession>A0A437RIS3</accession>
<reference evidence="5 6" key="1">
    <citation type="submission" date="2019-01" db="EMBL/GenBank/DDBJ databases">
        <authorList>
            <person name="Chen W.-M."/>
        </authorList>
    </citation>
    <scope>NUCLEOTIDE SEQUENCE [LARGE SCALE GENOMIC DNA]</scope>
    <source>
        <strain evidence="5 6">KYPY4</strain>
    </source>
</reference>
<dbReference type="PROSITE" id="PS50887">
    <property type="entry name" value="GGDEF"/>
    <property type="match status" value="1"/>
</dbReference>
<dbReference type="CDD" id="cd00130">
    <property type="entry name" value="PAS"/>
    <property type="match status" value="2"/>
</dbReference>
<proteinExistence type="predicted"/>
<dbReference type="Gene3D" id="3.30.450.20">
    <property type="entry name" value="PAS domain"/>
    <property type="match status" value="2"/>
</dbReference>
<keyword evidence="1" id="KW-0472">Membrane</keyword>
<dbReference type="SUPFAM" id="SSF141868">
    <property type="entry name" value="EAL domain-like"/>
    <property type="match status" value="1"/>
</dbReference>
<dbReference type="OrthoDB" id="9813903at2"/>
<organism evidence="5 6">
    <name type="scientific">Rubrivivax rivuli</name>
    <dbReference type="NCBI Taxonomy" id="1862385"/>
    <lineage>
        <taxon>Bacteria</taxon>
        <taxon>Pseudomonadati</taxon>
        <taxon>Pseudomonadota</taxon>
        <taxon>Betaproteobacteria</taxon>
        <taxon>Burkholderiales</taxon>
        <taxon>Sphaerotilaceae</taxon>
        <taxon>Rubrivivax</taxon>
    </lineage>
</organism>
<evidence type="ECO:0000256" key="1">
    <source>
        <dbReference type="SAM" id="Phobius"/>
    </source>
</evidence>
<protein>
    <submittedName>
        <fullName evidence="5">Phosphodiesterase</fullName>
    </submittedName>
</protein>
<dbReference type="InterPro" id="IPR052155">
    <property type="entry name" value="Biofilm_reg_signaling"/>
</dbReference>
<gene>
    <name evidence="5" type="ORF">EOE66_10525</name>
</gene>
<dbReference type="SMART" id="SM00091">
    <property type="entry name" value="PAS"/>
    <property type="match status" value="2"/>
</dbReference>